<evidence type="ECO:0000313" key="19">
    <source>
        <dbReference type="EMBL" id="QAS70559.1"/>
    </source>
</evidence>
<proteinExistence type="inferred from homology"/>
<evidence type="ECO:0000256" key="1">
    <source>
        <dbReference type="ARBA" id="ARBA00004496"/>
    </source>
</evidence>
<keyword evidence="8 15" id="KW-0547">Nucleotide-binding</keyword>
<dbReference type="InterPro" id="IPR004733">
    <property type="entry name" value="PurM_cligase"/>
</dbReference>
<evidence type="ECO:0000256" key="9">
    <source>
        <dbReference type="ARBA" id="ARBA00022755"/>
    </source>
</evidence>
<sequence>MADAYTKAGVDITAGDQAVQKMSNAVKSTYTDGVLAGIGGFASIFQLPQGYQEPVLIAGSDGVGSKLLLAQAADQHKTIGQDLVAMIVNDILAQGAKPLFMLDYMGIDKVAPDKVAQIVSGIAMASRASKMALIGGETAELPDMYRKDEYDLAGFAVGIAEKNQILDGSRVKTGDVLLGLASSGLHSNGFSLVRKLLLTDAHKTWQDLDDDLQKELLTATRIYVRSLLPLLPTGQIHGLAHITGGGLLENLPRMFNKQLAAVINWQSWPIPAIFQRLQQTGQLSKQDMLCTFNLGIGMLTAVSPDQAQAVKAQLQKSGERVYIVGQIIDRSNDGPAVDFHGEAPW</sequence>
<protein>
    <recommendedName>
        <fullName evidence="5 15">Phosphoribosylformylglycinamidine cyclo-ligase</fullName>
        <ecNumber evidence="4 15">6.3.3.1</ecNumber>
    </recommendedName>
    <alternativeName>
        <fullName evidence="12 15">AIR synthase</fullName>
    </alternativeName>
    <alternativeName>
        <fullName evidence="13 15">AIRS</fullName>
    </alternativeName>
    <alternativeName>
        <fullName evidence="11 15">Phosphoribosyl-aminoimidazole synthetase</fullName>
    </alternativeName>
</protein>
<evidence type="ECO:0000313" key="20">
    <source>
        <dbReference type="Proteomes" id="UP000286907"/>
    </source>
</evidence>
<evidence type="ECO:0000256" key="11">
    <source>
        <dbReference type="ARBA" id="ARBA00031908"/>
    </source>
</evidence>
<comment type="catalytic activity">
    <reaction evidence="14 15">
        <text>2-formamido-N(1)-(5-O-phospho-beta-D-ribosyl)acetamidine + ATP = 5-amino-1-(5-phospho-beta-D-ribosyl)imidazole + ADP + phosphate + H(+)</text>
        <dbReference type="Rhea" id="RHEA:23032"/>
        <dbReference type="ChEBI" id="CHEBI:15378"/>
        <dbReference type="ChEBI" id="CHEBI:30616"/>
        <dbReference type="ChEBI" id="CHEBI:43474"/>
        <dbReference type="ChEBI" id="CHEBI:137981"/>
        <dbReference type="ChEBI" id="CHEBI:147287"/>
        <dbReference type="ChEBI" id="CHEBI:456216"/>
        <dbReference type="EC" id="6.3.3.1"/>
    </reaction>
</comment>
<evidence type="ECO:0000256" key="15">
    <source>
        <dbReference type="HAMAP-Rule" id="MF_00741"/>
    </source>
</evidence>
<dbReference type="FunFam" id="3.30.1330.10:FF:000001">
    <property type="entry name" value="Phosphoribosylformylglycinamidine cyclo-ligase"/>
    <property type="match status" value="1"/>
</dbReference>
<evidence type="ECO:0000313" key="18">
    <source>
        <dbReference type="EMBL" id="MDN6899876.1"/>
    </source>
</evidence>
<dbReference type="AlphaFoldDB" id="A0AAJ1RDC8"/>
<reference evidence="19 20" key="1">
    <citation type="journal article" date="2019" name="Syst. Appl. Microbiol.">
        <title>Oenococcus sicerae sp. nov., isolated from French cider.</title>
        <authorList>
            <person name="Cousin F.J."/>
            <person name="Le Guellec R."/>
            <person name="Chagnot C."/>
            <person name="Goux D."/>
            <person name="Dalmasso M."/>
            <person name="Laplace J.M."/>
            <person name="Cretenet M."/>
        </authorList>
    </citation>
    <scope>NUCLEOTIDE SEQUENCE [LARGE SCALE GENOMIC DNA]</scope>
    <source>
        <strain evidence="19 20">UCMA 15228</strain>
    </source>
</reference>
<evidence type="ECO:0000256" key="13">
    <source>
        <dbReference type="ARBA" id="ARBA00033093"/>
    </source>
</evidence>
<dbReference type="EC" id="6.3.3.1" evidence="4 15"/>
<dbReference type="PANTHER" id="PTHR10520">
    <property type="entry name" value="TRIFUNCTIONAL PURINE BIOSYNTHETIC PROTEIN ADENOSINE-3-RELATED"/>
    <property type="match status" value="1"/>
</dbReference>
<dbReference type="Gene3D" id="3.90.650.10">
    <property type="entry name" value="PurM-like C-terminal domain"/>
    <property type="match status" value="1"/>
</dbReference>
<evidence type="ECO:0000256" key="10">
    <source>
        <dbReference type="ARBA" id="ARBA00022840"/>
    </source>
</evidence>
<dbReference type="GO" id="GO:0005829">
    <property type="term" value="C:cytosol"/>
    <property type="evidence" value="ECO:0007669"/>
    <property type="project" value="TreeGrafter"/>
</dbReference>
<dbReference type="EMBL" id="CP029684">
    <property type="protein sequence ID" value="QAS70559.1"/>
    <property type="molecule type" value="Genomic_DNA"/>
</dbReference>
<feature type="domain" description="PurM-like C-terminal" evidence="17">
    <location>
        <begin position="172"/>
        <end position="333"/>
    </location>
</feature>
<comment type="similarity">
    <text evidence="3 15">Belongs to the AIR synthase family.</text>
</comment>
<keyword evidence="10 15" id="KW-0067">ATP-binding</keyword>
<evidence type="ECO:0000256" key="4">
    <source>
        <dbReference type="ARBA" id="ARBA00013047"/>
    </source>
</evidence>
<evidence type="ECO:0000256" key="2">
    <source>
        <dbReference type="ARBA" id="ARBA00004686"/>
    </source>
</evidence>
<dbReference type="FunFam" id="3.90.650.10:FF:000011">
    <property type="entry name" value="Phosphoribosylformylglycinamidine cyclo-ligase"/>
    <property type="match status" value="1"/>
</dbReference>
<accession>A0AAJ1RDC8</accession>
<dbReference type="InterPro" id="IPR036676">
    <property type="entry name" value="PurM-like_C_sf"/>
</dbReference>
<keyword evidence="6 15" id="KW-0963">Cytoplasm</keyword>
<dbReference type="Proteomes" id="UP001167919">
    <property type="component" value="Unassembled WGS sequence"/>
</dbReference>
<dbReference type="NCBIfam" id="TIGR00878">
    <property type="entry name" value="purM"/>
    <property type="match status" value="1"/>
</dbReference>
<dbReference type="GO" id="GO:0006189">
    <property type="term" value="P:'de novo' IMP biosynthetic process"/>
    <property type="evidence" value="ECO:0007669"/>
    <property type="project" value="UniProtKB-UniRule"/>
</dbReference>
<dbReference type="InterPro" id="IPR036921">
    <property type="entry name" value="PurM-like_N_sf"/>
</dbReference>
<evidence type="ECO:0000256" key="14">
    <source>
        <dbReference type="ARBA" id="ARBA00049057"/>
    </source>
</evidence>
<name>A0AAJ1RDC8_9LACO</name>
<dbReference type="InterPro" id="IPR010918">
    <property type="entry name" value="PurM-like_C_dom"/>
</dbReference>
<evidence type="ECO:0000256" key="7">
    <source>
        <dbReference type="ARBA" id="ARBA00022598"/>
    </source>
</evidence>
<evidence type="ECO:0000256" key="5">
    <source>
        <dbReference type="ARBA" id="ARBA00020367"/>
    </source>
</evidence>
<dbReference type="SUPFAM" id="SSF56042">
    <property type="entry name" value="PurM C-terminal domain-like"/>
    <property type="match status" value="1"/>
</dbReference>
<dbReference type="GO" id="GO:0004637">
    <property type="term" value="F:phosphoribosylamine-glycine ligase activity"/>
    <property type="evidence" value="ECO:0007669"/>
    <property type="project" value="TreeGrafter"/>
</dbReference>
<organism evidence="18 21">
    <name type="scientific">Oenococcus sicerae</name>
    <dbReference type="NCBI Taxonomy" id="2203724"/>
    <lineage>
        <taxon>Bacteria</taxon>
        <taxon>Bacillati</taxon>
        <taxon>Bacillota</taxon>
        <taxon>Bacilli</taxon>
        <taxon>Lactobacillales</taxon>
        <taxon>Lactobacillaceae</taxon>
        <taxon>Oenococcus</taxon>
    </lineage>
</organism>
<dbReference type="EMBL" id="SDWY01000001">
    <property type="protein sequence ID" value="MDN6899876.1"/>
    <property type="molecule type" value="Genomic_DNA"/>
</dbReference>
<dbReference type="GO" id="GO:0004641">
    <property type="term" value="F:phosphoribosylformylglycinamidine cyclo-ligase activity"/>
    <property type="evidence" value="ECO:0007669"/>
    <property type="project" value="UniProtKB-UniRule"/>
</dbReference>
<evidence type="ECO:0000256" key="3">
    <source>
        <dbReference type="ARBA" id="ARBA00010280"/>
    </source>
</evidence>
<dbReference type="CDD" id="cd02196">
    <property type="entry name" value="PurM"/>
    <property type="match status" value="1"/>
</dbReference>
<gene>
    <name evidence="15" type="primary">purM</name>
    <name evidence="19" type="ORF">DLJ48_08495</name>
    <name evidence="18" type="ORF">EVC35_02500</name>
</gene>
<keyword evidence="9 15" id="KW-0658">Purine biosynthesis</keyword>
<dbReference type="SUPFAM" id="SSF55326">
    <property type="entry name" value="PurM N-terminal domain-like"/>
    <property type="match status" value="1"/>
</dbReference>
<dbReference type="RefSeq" id="WP_128687025.1">
    <property type="nucleotide sequence ID" value="NZ_CP029684.2"/>
</dbReference>
<evidence type="ECO:0000259" key="17">
    <source>
        <dbReference type="Pfam" id="PF02769"/>
    </source>
</evidence>
<dbReference type="Pfam" id="PF02769">
    <property type="entry name" value="AIRS_C"/>
    <property type="match status" value="1"/>
</dbReference>
<comment type="pathway">
    <text evidence="2 15">Purine metabolism; IMP biosynthesis via de novo pathway; 5-amino-1-(5-phospho-D-ribosyl)imidazole from N(2)-formyl-N(1)-(5-phospho-D-ribosyl)glycinamide: step 2/2.</text>
</comment>
<feature type="domain" description="PurM-like N-terminal" evidence="16">
    <location>
        <begin position="56"/>
        <end position="160"/>
    </location>
</feature>
<evidence type="ECO:0000313" key="21">
    <source>
        <dbReference type="Proteomes" id="UP001167919"/>
    </source>
</evidence>
<dbReference type="InterPro" id="IPR016188">
    <property type="entry name" value="PurM-like_N"/>
</dbReference>
<dbReference type="HAMAP" id="MF_00741">
    <property type="entry name" value="AIRS"/>
    <property type="match status" value="1"/>
</dbReference>
<evidence type="ECO:0000256" key="6">
    <source>
        <dbReference type="ARBA" id="ARBA00022490"/>
    </source>
</evidence>
<keyword evidence="7 15" id="KW-0436">Ligase</keyword>
<reference evidence="19" key="3">
    <citation type="submission" date="2020-01" db="EMBL/GenBank/DDBJ databases">
        <authorList>
            <person name="Cousin F.J."/>
            <person name="Le Guellec R."/>
            <person name="Cretenet M."/>
        </authorList>
    </citation>
    <scope>NUCLEOTIDE SEQUENCE</scope>
    <source>
        <strain evidence="19">UCMA 15228</strain>
    </source>
</reference>
<comment type="subcellular location">
    <subcellularLocation>
        <location evidence="1 15">Cytoplasm</location>
    </subcellularLocation>
</comment>
<evidence type="ECO:0000256" key="8">
    <source>
        <dbReference type="ARBA" id="ARBA00022741"/>
    </source>
</evidence>
<dbReference type="Gene3D" id="3.30.1330.10">
    <property type="entry name" value="PurM-like, N-terminal domain"/>
    <property type="match status" value="1"/>
</dbReference>
<keyword evidence="20" id="KW-1185">Reference proteome</keyword>
<dbReference type="GO" id="GO:0046084">
    <property type="term" value="P:adenine biosynthetic process"/>
    <property type="evidence" value="ECO:0007669"/>
    <property type="project" value="TreeGrafter"/>
</dbReference>
<dbReference type="GO" id="GO:0005524">
    <property type="term" value="F:ATP binding"/>
    <property type="evidence" value="ECO:0007669"/>
    <property type="project" value="UniProtKB-KW"/>
</dbReference>
<dbReference type="Pfam" id="PF00586">
    <property type="entry name" value="AIRS"/>
    <property type="match status" value="1"/>
</dbReference>
<dbReference type="PANTHER" id="PTHR10520:SF12">
    <property type="entry name" value="TRIFUNCTIONAL PURINE BIOSYNTHETIC PROTEIN ADENOSINE-3"/>
    <property type="match status" value="1"/>
</dbReference>
<evidence type="ECO:0000256" key="12">
    <source>
        <dbReference type="ARBA" id="ARBA00032931"/>
    </source>
</evidence>
<dbReference type="Proteomes" id="UP000286907">
    <property type="component" value="Chromosome"/>
</dbReference>
<reference evidence="18" key="2">
    <citation type="submission" date="2019-01" db="EMBL/GenBank/DDBJ databases">
        <title>Oenococcus sicerae UCMA17102.</title>
        <authorList>
            <person name="Cousin F.J."/>
            <person name="Le Guellec R."/>
            <person name="Cretenet M."/>
        </authorList>
    </citation>
    <scope>NUCLEOTIDE SEQUENCE</scope>
    <source>
        <strain evidence="18">UCMA17102</strain>
    </source>
</reference>
<evidence type="ECO:0000259" key="16">
    <source>
        <dbReference type="Pfam" id="PF00586"/>
    </source>
</evidence>